<sequence>MSSTARWWPRLVKPPLRLARRLAVRLVRYWVARPGVTRASRPAEAPVKITFLLSHVYGMGGTIRTVLNVAGHLESEYDVEITTVVRRRERPFFPIPPGATVRVLHDKRDIPGRSLIRNVLTRLPSLLVHEEDWVHGLCSLWTDLQVARMLRALPPQILVTTRPGLNLLAAQLAPPWVTTVAQEHVSYQRHRPGIRRAVARDYSRLDALAVLTHEDVRHYTAVLGDSGTHVVRITNALPSPVPPSAVPPEPAGREKVVAAAGRLVPEKRFDLLIAAFELVAVKHPDWRLRIYGSGAQRERLQQQITRAQLDSHVHLMGRSNRMVAEFAKASVFALPSYVEGFGLVVIEAMSAGLPVVSFDAGGPAEIITHGHDGLLVPDSGEERTHAFAGALLETIEHPDDRARMAAAAVETASGFDIDAIGRRWDELFRMLTR</sequence>
<dbReference type="Gene3D" id="3.40.50.2000">
    <property type="entry name" value="Glycogen Phosphorylase B"/>
    <property type="match status" value="2"/>
</dbReference>
<dbReference type="RefSeq" id="WP_180892050.1">
    <property type="nucleotide sequence ID" value="NZ_JACCKD010000002.1"/>
</dbReference>
<dbReference type="GO" id="GO:0016757">
    <property type="term" value="F:glycosyltransferase activity"/>
    <property type="evidence" value="ECO:0007669"/>
    <property type="project" value="InterPro"/>
</dbReference>
<keyword evidence="4" id="KW-1185">Reference proteome</keyword>
<name>A0A838A608_9PSEU</name>
<feature type="domain" description="Glycosyl transferase family 1" evidence="2">
    <location>
        <begin position="252"/>
        <end position="408"/>
    </location>
</feature>
<dbReference type="PANTHER" id="PTHR12526">
    <property type="entry name" value="GLYCOSYLTRANSFERASE"/>
    <property type="match status" value="1"/>
</dbReference>
<dbReference type="AlphaFoldDB" id="A0A838A608"/>
<dbReference type="EMBL" id="JACCKD010000002">
    <property type="protein sequence ID" value="MBA0125230.1"/>
    <property type="molecule type" value="Genomic_DNA"/>
</dbReference>
<protein>
    <submittedName>
        <fullName evidence="3">Glycosyltransferase</fullName>
    </submittedName>
</protein>
<evidence type="ECO:0000313" key="4">
    <source>
        <dbReference type="Proteomes" id="UP000582974"/>
    </source>
</evidence>
<dbReference type="Proteomes" id="UP000582974">
    <property type="component" value="Unassembled WGS sequence"/>
</dbReference>
<dbReference type="InterPro" id="IPR001296">
    <property type="entry name" value="Glyco_trans_1"/>
</dbReference>
<accession>A0A838A608</accession>
<reference evidence="3 4" key="1">
    <citation type="submission" date="2020-07" db="EMBL/GenBank/DDBJ databases">
        <title>Genome of Haloechinothrix sp.</title>
        <authorList>
            <person name="Tang S.-K."/>
            <person name="Yang L."/>
            <person name="Zhu W.-Y."/>
        </authorList>
    </citation>
    <scope>NUCLEOTIDE SEQUENCE [LARGE SCALE GENOMIC DNA]</scope>
    <source>
        <strain evidence="3 4">YIM 98757</strain>
    </source>
</reference>
<dbReference type="Pfam" id="PF00534">
    <property type="entry name" value="Glycos_transf_1"/>
    <property type="match status" value="1"/>
</dbReference>
<comment type="caution">
    <text evidence="3">The sequence shown here is derived from an EMBL/GenBank/DDBJ whole genome shotgun (WGS) entry which is preliminary data.</text>
</comment>
<evidence type="ECO:0000256" key="1">
    <source>
        <dbReference type="ARBA" id="ARBA00022679"/>
    </source>
</evidence>
<dbReference type="SUPFAM" id="SSF53756">
    <property type="entry name" value="UDP-Glycosyltransferase/glycogen phosphorylase"/>
    <property type="match status" value="1"/>
</dbReference>
<evidence type="ECO:0000313" key="3">
    <source>
        <dbReference type="EMBL" id="MBA0125230.1"/>
    </source>
</evidence>
<proteinExistence type="predicted"/>
<gene>
    <name evidence="3" type="ORF">H0B56_06720</name>
</gene>
<keyword evidence="1 3" id="KW-0808">Transferase</keyword>
<organism evidence="3 4">
    <name type="scientific">Haloechinothrix aidingensis</name>
    <dbReference type="NCBI Taxonomy" id="2752311"/>
    <lineage>
        <taxon>Bacteria</taxon>
        <taxon>Bacillati</taxon>
        <taxon>Actinomycetota</taxon>
        <taxon>Actinomycetes</taxon>
        <taxon>Pseudonocardiales</taxon>
        <taxon>Pseudonocardiaceae</taxon>
        <taxon>Haloechinothrix</taxon>
    </lineage>
</organism>
<evidence type="ECO:0000259" key="2">
    <source>
        <dbReference type="Pfam" id="PF00534"/>
    </source>
</evidence>